<dbReference type="SUPFAM" id="SSF55781">
    <property type="entry name" value="GAF domain-like"/>
    <property type="match status" value="1"/>
</dbReference>
<reference evidence="6 7" key="1">
    <citation type="journal article" date="2019" name="Int. J. Syst. Evol. Microbiol.">
        <title>The Global Catalogue of Microorganisms (GCM) 10K type strain sequencing project: providing services to taxonomists for standard genome sequencing and annotation.</title>
        <authorList>
            <consortium name="The Broad Institute Genomics Platform"/>
            <consortium name="The Broad Institute Genome Sequencing Center for Infectious Disease"/>
            <person name="Wu L."/>
            <person name="Ma J."/>
        </authorList>
    </citation>
    <scope>NUCLEOTIDE SEQUENCE [LARGE SCALE GENOMIC DNA]</scope>
    <source>
        <strain evidence="6 7">JCM 14323</strain>
    </source>
</reference>
<keyword evidence="2" id="KW-0238">DNA-binding</keyword>
<dbReference type="PANTHER" id="PTHR30136:SF24">
    <property type="entry name" value="HTH-TYPE TRANSCRIPTIONAL REPRESSOR ALLR"/>
    <property type="match status" value="1"/>
</dbReference>
<feature type="domain" description="IclR-ED" evidence="5">
    <location>
        <begin position="72"/>
        <end position="251"/>
    </location>
</feature>
<dbReference type="Pfam" id="PF09339">
    <property type="entry name" value="HTH_IclR"/>
    <property type="match status" value="1"/>
</dbReference>
<dbReference type="InterPro" id="IPR011991">
    <property type="entry name" value="ArsR-like_HTH"/>
</dbReference>
<dbReference type="PROSITE" id="PS51077">
    <property type="entry name" value="HTH_ICLR"/>
    <property type="match status" value="1"/>
</dbReference>
<comment type="caution">
    <text evidence="6">The sequence shown here is derived from an EMBL/GenBank/DDBJ whole genome shotgun (WGS) entry which is preliminary data.</text>
</comment>
<evidence type="ECO:0000256" key="1">
    <source>
        <dbReference type="ARBA" id="ARBA00023015"/>
    </source>
</evidence>
<sequence>MMHDSAADDALGVLDRMTCILEAFDQDDHGLGISELALRAGIPKSTVSRLVATLVRQGYLERDGKRIHLGLRLFELGQLAEQPRELRGVALPVMADLRAKTGENVHLAIRDRSEMVCIAVMRGRAAARPAVRTGGRLPIHATALGKAVLGHAPAAEVEAVLSHGLETWTARTITDPVVLTRQLDEIRRGRLATEAGEFAGTLSCVATAVFAPAGRLMGAISVSGCTEGLDAERVAPDLRAAALALTRRLGPGRPGPA</sequence>
<dbReference type="SUPFAM" id="SSF46785">
    <property type="entry name" value="Winged helix' DNA-binding domain"/>
    <property type="match status" value="1"/>
</dbReference>
<dbReference type="CDD" id="cd00090">
    <property type="entry name" value="HTH_ARSR"/>
    <property type="match status" value="1"/>
</dbReference>
<dbReference type="Gene3D" id="1.10.10.10">
    <property type="entry name" value="Winged helix-like DNA-binding domain superfamily/Winged helix DNA-binding domain"/>
    <property type="match status" value="1"/>
</dbReference>
<evidence type="ECO:0000313" key="7">
    <source>
        <dbReference type="Proteomes" id="UP001501746"/>
    </source>
</evidence>
<accession>A0ABN2MSU7</accession>
<evidence type="ECO:0000256" key="2">
    <source>
        <dbReference type="ARBA" id="ARBA00023125"/>
    </source>
</evidence>
<evidence type="ECO:0000313" key="6">
    <source>
        <dbReference type="EMBL" id="GAA1836258.1"/>
    </source>
</evidence>
<dbReference type="InterPro" id="IPR036388">
    <property type="entry name" value="WH-like_DNA-bd_sf"/>
</dbReference>
<protein>
    <submittedName>
        <fullName evidence="6">IclR family transcriptional regulator</fullName>
    </submittedName>
</protein>
<keyword evidence="3" id="KW-0804">Transcription</keyword>
<dbReference type="InterPro" id="IPR005471">
    <property type="entry name" value="Tscrpt_reg_IclR_N"/>
</dbReference>
<dbReference type="InterPro" id="IPR014757">
    <property type="entry name" value="Tscrpt_reg_IclR_C"/>
</dbReference>
<feature type="domain" description="HTH iclR-type" evidence="4">
    <location>
        <begin position="11"/>
        <end position="71"/>
    </location>
</feature>
<dbReference type="PROSITE" id="PS51078">
    <property type="entry name" value="ICLR_ED"/>
    <property type="match status" value="1"/>
</dbReference>
<proteinExistence type="predicted"/>
<organism evidence="6 7">
    <name type="scientific">Agromyces salentinus</name>
    <dbReference type="NCBI Taxonomy" id="269421"/>
    <lineage>
        <taxon>Bacteria</taxon>
        <taxon>Bacillati</taxon>
        <taxon>Actinomycetota</taxon>
        <taxon>Actinomycetes</taxon>
        <taxon>Micrococcales</taxon>
        <taxon>Microbacteriaceae</taxon>
        <taxon>Agromyces</taxon>
    </lineage>
</organism>
<dbReference type="Gene3D" id="3.30.450.40">
    <property type="match status" value="1"/>
</dbReference>
<dbReference type="Proteomes" id="UP001501746">
    <property type="component" value="Unassembled WGS sequence"/>
</dbReference>
<dbReference type="InterPro" id="IPR050707">
    <property type="entry name" value="HTH_MetabolicPath_Reg"/>
</dbReference>
<evidence type="ECO:0000256" key="3">
    <source>
        <dbReference type="ARBA" id="ARBA00023163"/>
    </source>
</evidence>
<evidence type="ECO:0000259" key="4">
    <source>
        <dbReference type="PROSITE" id="PS51077"/>
    </source>
</evidence>
<evidence type="ECO:0000259" key="5">
    <source>
        <dbReference type="PROSITE" id="PS51078"/>
    </source>
</evidence>
<dbReference type="InterPro" id="IPR029016">
    <property type="entry name" value="GAF-like_dom_sf"/>
</dbReference>
<dbReference type="RefSeq" id="WP_157428718.1">
    <property type="nucleotide sequence ID" value="NZ_BAAANK010000005.1"/>
</dbReference>
<dbReference type="PANTHER" id="PTHR30136">
    <property type="entry name" value="HELIX-TURN-HELIX TRANSCRIPTIONAL REGULATOR, ICLR FAMILY"/>
    <property type="match status" value="1"/>
</dbReference>
<dbReference type="InterPro" id="IPR036390">
    <property type="entry name" value="WH_DNA-bd_sf"/>
</dbReference>
<dbReference type="Pfam" id="PF01614">
    <property type="entry name" value="IclR_C"/>
    <property type="match status" value="1"/>
</dbReference>
<dbReference type="SMART" id="SM00346">
    <property type="entry name" value="HTH_ICLR"/>
    <property type="match status" value="1"/>
</dbReference>
<keyword evidence="1" id="KW-0805">Transcription regulation</keyword>
<keyword evidence="7" id="KW-1185">Reference proteome</keyword>
<gene>
    <name evidence="6" type="ORF">GCM10009750_21370</name>
</gene>
<name>A0ABN2MSU7_9MICO</name>
<dbReference type="EMBL" id="BAAANK010000005">
    <property type="protein sequence ID" value="GAA1836258.1"/>
    <property type="molecule type" value="Genomic_DNA"/>
</dbReference>